<dbReference type="Proteomes" id="UP000758603">
    <property type="component" value="Unassembled WGS sequence"/>
</dbReference>
<dbReference type="RefSeq" id="XP_045955507.1">
    <property type="nucleotide sequence ID" value="XM_046103575.1"/>
</dbReference>
<name>A0A9P8UFM7_9PEZI</name>
<keyword evidence="3" id="KW-1185">Reference proteome</keyword>
<reference evidence="2" key="1">
    <citation type="journal article" date="2021" name="Nat. Commun.">
        <title>Genetic determinants of endophytism in the Arabidopsis root mycobiome.</title>
        <authorList>
            <person name="Mesny F."/>
            <person name="Miyauchi S."/>
            <person name="Thiergart T."/>
            <person name="Pickel B."/>
            <person name="Atanasova L."/>
            <person name="Karlsson M."/>
            <person name="Huettel B."/>
            <person name="Barry K.W."/>
            <person name="Haridas S."/>
            <person name="Chen C."/>
            <person name="Bauer D."/>
            <person name="Andreopoulos W."/>
            <person name="Pangilinan J."/>
            <person name="LaButti K."/>
            <person name="Riley R."/>
            <person name="Lipzen A."/>
            <person name="Clum A."/>
            <person name="Drula E."/>
            <person name="Henrissat B."/>
            <person name="Kohler A."/>
            <person name="Grigoriev I.V."/>
            <person name="Martin F.M."/>
            <person name="Hacquard S."/>
        </authorList>
    </citation>
    <scope>NUCLEOTIDE SEQUENCE</scope>
    <source>
        <strain evidence="2">MPI-SDFR-AT-0073</strain>
    </source>
</reference>
<evidence type="ECO:0000259" key="1">
    <source>
        <dbReference type="Pfam" id="PF24870"/>
    </source>
</evidence>
<dbReference type="InterPro" id="IPR056637">
    <property type="entry name" value="DUF7735"/>
</dbReference>
<dbReference type="EMBL" id="JAGPXC010000007">
    <property type="protein sequence ID" value="KAH6649000.1"/>
    <property type="molecule type" value="Genomic_DNA"/>
</dbReference>
<dbReference type="OrthoDB" id="4940591at2759"/>
<organism evidence="2 3">
    <name type="scientific">Truncatella angustata</name>
    <dbReference type="NCBI Taxonomy" id="152316"/>
    <lineage>
        <taxon>Eukaryota</taxon>
        <taxon>Fungi</taxon>
        <taxon>Dikarya</taxon>
        <taxon>Ascomycota</taxon>
        <taxon>Pezizomycotina</taxon>
        <taxon>Sordariomycetes</taxon>
        <taxon>Xylariomycetidae</taxon>
        <taxon>Amphisphaeriales</taxon>
        <taxon>Sporocadaceae</taxon>
        <taxon>Truncatella</taxon>
    </lineage>
</organism>
<dbReference type="Pfam" id="PF24870">
    <property type="entry name" value="DUF7735"/>
    <property type="match status" value="1"/>
</dbReference>
<feature type="domain" description="DUF7735" evidence="1">
    <location>
        <begin position="73"/>
        <end position="156"/>
    </location>
</feature>
<evidence type="ECO:0000313" key="3">
    <source>
        <dbReference type="Proteomes" id="UP000758603"/>
    </source>
</evidence>
<gene>
    <name evidence="2" type="ORF">BKA67DRAFT_576524</name>
</gene>
<dbReference type="AlphaFoldDB" id="A0A9P8UFM7"/>
<proteinExistence type="predicted"/>
<evidence type="ECO:0000313" key="2">
    <source>
        <dbReference type="EMBL" id="KAH6649000.1"/>
    </source>
</evidence>
<protein>
    <recommendedName>
        <fullName evidence="1">DUF7735 domain-containing protein</fullName>
    </recommendedName>
</protein>
<dbReference type="GeneID" id="70132467"/>
<comment type="caution">
    <text evidence="2">The sequence shown here is derived from an EMBL/GenBank/DDBJ whole genome shotgun (WGS) entry which is preliminary data.</text>
</comment>
<accession>A0A9P8UFM7</accession>
<sequence>MITGNAATMHVMHMPRVTHMSRDPAEFKQRNLTRSVAMRHGEHDTDIFMLSRPLVVSGLPLCLAEKCYSDLVWPQPQESNELLCSVTESKAYCGFAIAVRSDVLANYSSYSSLAGSFWSAKSETISIVSSWCPQWWTGPGQSERDWINQIIAHAKC</sequence>